<evidence type="ECO:0000313" key="2">
    <source>
        <dbReference type="Proteomes" id="UP000233435"/>
    </source>
</evidence>
<dbReference type="SUPFAM" id="SSF48452">
    <property type="entry name" value="TPR-like"/>
    <property type="match status" value="1"/>
</dbReference>
<dbReference type="Gene3D" id="3.40.50.1110">
    <property type="entry name" value="SGNH hydrolase"/>
    <property type="match status" value="1"/>
</dbReference>
<dbReference type="InterPro" id="IPR036514">
    <property type="entry name" value="SGNH_hydro_sf"/>
</dbReference>
<comment type="caution">
    <text evidence="1">The sequence shown here is derived from an EMBL/GenBank/DDBJ whole genome shotgun (WGS) entry which is preliminary data.</text>
</comment>
<reference evidence="1 2" key="1">
    <citation type="submission" date="2017-12" db="EMBL/GenBank/DDBJ databases">
        <title>Confluentibacter flavum sp. nov., isolated from the saline lake.</title>
        <authorList>
            <person name="Yu L."/>
        </authorList>
    </citation>
    <scope>NUCLEOTIDE SEQUENCE [LARGE SCALE GENOMIC DNA]</scope>
    <source>
        <strain evidence="1 2">3B</strain>
    </source>
</reference>
<dbReference type="AlphaFoldDB" id="A0A2N3HJU8"/>
<dbReference type="InterPro" id="IPR051532">
    <property type="entry name" value="Ester_Hydrolysis_Enzymes"/>
</dbReference>
<protein>
    <recommendedName>
        <fullName evidence="3">SGNH hydrolase-type esterase domain-containing protein</fullName>
    </recommendedName>
</protein>
<proteinExistence type="predicted"/>
<dbReference type="Proteomes" id="UP000233435">
    <property type="component" value="Unassembled WGS sequence"/>
</dbReference>
<dbReference type="GO" id="GO:0004622">
    <property type="term" value="F:phosphatidylcholine lysophospholipase activity"/>
    <property type="evidence" value="ECO:0007669"/>
    <property type="project" value="TreeGrafter"/>
</dbReference>
<accession>A0A2N3HJU8</accession>
<dbReference type="EMBL" id="PJEO01000033">
    <property type="protein sequence ID" value="PKQ45164.1"/>
    <property type="molecule type" value="Genomic_DNA"/>
</dbReference>
<sequence>MVGYGQDYQLFHKVNTDKKPDYLEMNINIAGKYFKNNGLNSDNQSDLFLKTKTDSTFRVFVQGASTVVGFPFYRGGSFPRMLKHRLSLTFPEKNIEVINTGITAVNSYTLWDLTDEIIDQKPDLVIIYAGHNEYYGALGVGSSISYGNHPAFIRTYLSLKTVRFFQLLENGYYKLFSSGDKKPSTQETTLMEVMTREQRIPYDSQVYHDGLAQYESNLDKILKKYKKHDIPVILSTLVSNEKDIKPFISDSIPNKTQFLQALEEGKPEIGNVAQHNAMAAYSLGRYYLEKNQDSAKKYLHLAKELDFLRFRAPEKINEIIGSLAKKYDSPIIDMKNVFLAHSPQNVIGDELMTEHVHPNVKGQFLMADAFYHKIKALNFLNNWDNYIGFDEAFRNIPITKIDSLKGKLVIEDLKKSWPYDLRMSGTRPMATYIANPTYEETKAQNIYKKIEPWDQVMAESYRRYENDKDYNKALRVAESLIFEYPEQGEVYRMAGNMCLNMTNLEKAAYYFSKCNQLEKSSLSARQLASVYLKLNKIDLARKTLKEAKNRGFNDEALNKMVEDVN</sequence>
<dbReference type="Gene3D" id="1.25.40.10">
    <property type="entry name" value="Tetratricopeptide repeat domain"/>
    <property type="match status" value="1"/>
</dbReference>
<dbReference type="SUPFAM" id="SSF52266">
    <property type="entry name" value="SGNH hydrolase"/>
    <property type="match status" value="1"/>
</dbReference>
<keyword evidence="2" id="KW-1185">Reference proteome</keyword>
<name>A0A2N3HJU8_9FLAO</name>
<evidence type="ECO:0008006" key="3">
    <source>
        <dbReference type="Google" id="ProtNLM"/>
    </source>
</evidence>
<gene>
    <name evidence="1" type="ORF">CSW08_09780</name>
</gene>
<evidence type="ECO:0000313" key="1">
    <source>
        <dbReference type="EMBL" id="PKQ45164.1"/>
    </source>
</evidence>
<dbReference type="PANTHER" id="PTHR30383:SF5">
    <property type="entry name" value="SGNH HYDROLASE-TYPE ESTERASE DOMAIN-CONTAINING PROTEIN"/>
    <property type="match status" value="1"/>
</dbReference>
<dbReference type="InterPro" id="IPR011990">
    <property type="entry name" value="TPR-like_helical_dom_sf"/>
</dbReference>
<organism evidence="1 2">
    <name type="scientific">Confluentibacter flavum</name>
    <dbReference type="NCBI Taxonomy" id="1909700"/>
    <lineage>
        <taxon>Bacteria</taxon>
        <taxon>Pseudomonadati</taxon>
        <taxon>Bacteroidota</taxon>
        <taxon>Flavobacteriia</taxon>
        <taxon>Flavobacteriales</taxon>
        <taxon>Flavobacteriaceae</taxon>
        <taxon>Confluentibacter</taxon>
    </lineage>
</organism>
<dbReference type="PANTHER" id="PTHR30383">
    <property type="entry name" value="THIOESTERASE 1/PROTEASE 1/LYSOPHOSPHOLIPASE L1"/>
    <property type="match status" value="1"/>
</dbReference>